<dbReference type="InterPro" id="IPR000701">
    <property type="entry name" value="SuccDH_FuR_B_TM-su"/>
</dbReference>
<dbReference type="PANTHER" id="PTHR10978">
    <property type="entry name" value="SUCCINATE DEHYDROGENASE CYTOCHROME B560 SUBUNIT"/>
    <property type="match status" value="1"/>
</dbReference>
<dbReference type="SUPFAM" id="SSF81343">
    <property type="entry name" value="Fumarate reductase respiratory complex transmembrane subunits"/>
    <property type="match status" value="1"/>
</dbReference>
<dbReference type="Proteomes" id="UP000294933">
    <property type="component" value="Unassembled WGS sequence"/>
</dbReference>
<evidence type="ECO:0000256" key="2">
    <source>
        <dbReference type="ARBA" id="ARBA00022617"/>
    </source>
</evidence>
<dbReference type="CDD" id="cd03499">
    <property type="entry name" value="SQR_TypeC_SdhC"/>
    <property type="match status" value="1"/>
</dbReference>
<keyword evidence="3 8" id="KW-0812">Transmembrane</keyword>
<dbReference type="InterPro" id="IPR014314">
    <property type="entry name" value="Succ_DH_cytb556"/>
</dbReference>
<protein>
    <submittedName>
        <fullName evidence="9">Succinate dehydrogenase cytochrome b560 subunit</fullName>
    </submittedName>
</protein>
<reference evidence="9 10" key="1">
    <citation type="submission" date="2018-06" db="EMBL/GenBank/DDBJ databases">
        <title>A transcriptomic atlas of mushroom development highlights an independent origin of complex multicellularity.</title>
        <authorList>
            <consortium name="DOE Joint Genome Institute"/>
            <person name="Krizsan K."/>
            <person name="Almasi E."/>
            <person name="Merenyi Z."/>
            <person name="Sahu N."/>
            <person name="Viragh M."/>
            <person name="Koszo T."/>
            <person name="Mondo S."/>
            <person name="Kiss B."/>
            <person name="Balint B."/>
            <person name="Kues U."/>
            <person name="Barry K."/>
            <person name="Hegedus J.C."/>
            <person name="Henrissat B."/>
            <person name="Johnson J."/>
            <person name="Lipzen A."/>
            <person name="Ohm R."/>
            <person name="Nagy I."/>
            <person name="Pangilinan J."/>
            <person name="Yan J."/>
            <person name="Xiong Y."/>
            <person name="Grigoriev I.V."/>
            <person name="Hibbett D.S."/>
            <person name="Nagy L.G."/>
        </authorList>
    </citation>
    <scope>NUCLEOTIDE SEQUENCE [LARGE SCALE GENOMIC DNA]</scope>
    <source>
        <strain evidence="9 10">SZMC22713</strain>
    </source>
</reference>
<dbReference type="VEuPathDB" id="FungiDB:BD410DRAFT_743050"/>
<comment type="subcellular location">
    <subcellularLocation>
        <location evidence="1">Membrane</location>
        <topology evidence="1">Multi-pass membrane protein</topology>
    </subcellularLocation>
</comment>
<keyword evidence="6" id="KW-0408">Iron</keyword>
<dbReference type="PROSITE" id="PS01001">
    <property type="entry name" value="SDH_CYT_2"/>
    <property type="match status" value="1"/>
</dbReference>
<keyword evidence="4" id="KW-0479">Metal-binding</keyword>
<dbReference type="InterPro" id="IPR034804">
    <property type="entry name" value="SQR/QFR_C/D"/>
</dbReference>
<dbReference type="GO" id="GO:0006121">
    <property type="term" value="P:mitochondrial electron transport, succinate to ubiquinone"/>
    <property type="evidence" value="ECO:0007669"/>
    <property type="project" value="TreeGrafter"/>
</dbReference>
<dbReference type="GO" id="GO:0016020">
    <property type="term" value="C:membrane"/>
    <property type="evidence" value="ECO:0007669"/>
    <property type="project" value="UniProtKB-SubCell"/>
</dbReference>
<dbReference type="AlphaFoldDB" id="A0A4Y7QF45"/>
<dbReference type="InterPro" id="IPR018495">
    <property type="entry name" value="Succ_DH_cyt_bsu_CS"/>
</dbReference>
<dbReference type="GO" id="GO:0009055">
    <property type="term" value="F:electron transfer activity"/>
    <property type="evidence" value="ECO:0007669"/>
    <property type="project" value="InterPro"/>
</dbReference>
<evidence type="ECO:0000256" key="3">
    <source>
        <dbReference type="ARBA" id="ARBA00022692"/>
    </source>
</evidence>
<dbReference type="Gene3D" id="1.20.1300.10">
    <property type="entry name" value="Fumarate reductase/succinate dehydrogenase, transmembrane subunit"/>
    <property type="match status" value="1"/>
</dbReference>
<feature type="transmembrane region" description="Helical" evidence="8">
    <location>
        <begin position="91"/>
        <end position="113"/>
    </location>
</feature>
<keyword evidence="5 8" id="KW-1133">Transmembrane helix</keyword>
<keyword evidence="10" id="KW-1185">Reference proteome</keyword>
<proteinExistence type="predicted"/>
<dbReference type="Pfam" id="PF01127">
    <property type="entry name" value="Sdh_cyt"/>
    <property type="match status" value="1"/>
</dbReference>
<dbReference type="NCBIfam" id="TIGR02970">
    <property type="entry name" value="succ_dehyd_cytB"/>
    <property type="match status" value="1"/>
</dbReference>
<feature type="transmembrane region" description="Helical" evidence="8">
    <location>
        <begin position="165"/>
        <end position="182"/>
    </location>
</feature>
<keyword evidence="2" id="KW-0349">Heme</keyword>
<evidence type="ECO:0000256" key="8">
    <source>
        <dbReference type="SAM" id="Phobius"/>
    </source>
</evidence>
<evidence type="ECO:0000256" key="6">
    <source>
        <dbReference type="ARBA" id="ARBA00023004"/>
    </source>
</evidence>
<name>A0A4Y7QF45_9AGAM</name>
<evidence type="ECO:0000313" key="9">
    <source>
        <dbReference type="EMBL" id="TDL25490.1"/>
    </source>
</evidence>
<evidence type="ECO:0000256" key="4">
    <source>
        <dbReference type="ARBA" id="ARBA00022723"/>
    </source>
</evidence>
<dbReference type="STRING" id="50990.A0A4Y7QF45"/>
<feature type="transmembrane region" description="Helical" evidence="8">
    <location>
        <begin position="125"/>
        <end position="144"/>
    </location>
</feature>
<dbReference type="GO" id="GO:0005739">
    <property type="term" value="C:mitochondrion"/>
    <property type="evidence" value="ECO:0007669"/>
    <property type="project" value="GOC"/>
</dbReference>
<dbReference type="GO" id="GO:0006099">
    <property type="term" value="P:tricarboxylic acid cycle"/>
    <property type="evidence" value="ECO:0007669"/>
    <property type="project" value="InterPro"/>
</dbReference>
<organism evidence="9 10">
    <name type="scientific">Rickenella mellea</name>
    <dbReference type="NCBI Taxonomy" id="50990"/>
    <lineage>
        <taxon>Eukaryota</taxon>
        <taxon>Fungi</taxon>
        <taxon>Dikarya</taxon>
        <taxon>Basidiomycota</taxon>
        <taxon>Agaricomycotina</taxon>
        <taxon>Agaricomycetes</taxon>
        <taxon>Hymenochaetales</taxon>
        <taxon>Rickenellaceae</taxon>
        <taxon>Rickenella</taxon>
    </lineage>
</organism>
<accession>A0A4Y7QF45</accession>
<sequence length="183" mass="19604">MLSIRAAGPGLAPAFRRTAFIQPILRNPAALRLALSKRSIQIQSLPPSASQEISDSQRIKRPSSPHFTIYQPQLTWLGSIANRVTGSALSVLLYGFAISYLTLPVIGIPFTSADIVHLAASLPDYATYTLKALLAAPFAFHSLNGLRHLGWDAGKFLTLKGAYRSGYVVLGATAASTIALVLM</sequence>
<evidence type="ECO:0000313" key="10">
    <source>
        <dbReference type="Proteomes" id="UP000294933"/>
    </source>
</evidence>
<evidence type="ECO:0000256" key="1">
    <source>
        <dbReference type="ARBA" id="ARBA00004141"/>
    </source>
</evidence>
<dbReference type="GO" id="GO:0046872">
    <property type="term" value="F:metal ion binding"/>
    <property type="evidence" value="ECO:0007669"/>
    <property type="project" value="UniProtKB-KW"/>
</dbReference>
<keyword evidence="7 8" id="KW-0472">Membrane</keyword>
<evidence type="ECO:0000256" key="5">
    <source>
        <dbReference type="ARBA" id="ARBA00022989"/>
    </source>
</evidence>
<dbReference type="OrthoDB" id="588261at2759"/>
<evidence type="ECO:0000256" key="7">
    <source>
        <dbReference type="ARBA" id="ARBA00023136"/>
    </source>
</evidence>
<dbReference type="EMBL" id="ML170163">
    <property type="protein sequence ID" value="TDL25490.1"/>
    <property type="molecule type" value="Genomic_DNA"/>
</dbReference>
<gene>
    <name evidence="9" type="ORF">BD410DRAFT_743050</name>
</gene>
<dbReference type="PANTHER" id="PTHR10978:SF5">
    <property type="entry name" value="SUCCINATE DEHYDROGENASE CYTOCHROME B560 SUBUNIT, MITOCHONDRIAL"/>
    <property type="match status" value="1"/>
</dbReference>